<evidence type="ECO:0000256" key="10">
    <source>
        <dbReference type="ARBA" id="ARBA00022917"/>
    </source>
</evidence>
<keyword evidence="4 13" id="KW-0963">Cytoplasm</keyword>
<dbReference type="OrthoDB" id="9801152at2"/>
<dbReference type="SUPFAM" id="SSF50249">
    <property type="entry name" value="Nucleic acid-binding proteins"/>
    <property type="match status" value="1"/>
</dbReference>
<protein>
    <recommendedName>
        <fullName evidence="13">Lysine--tRNA ligase</fullName>
        <ecNumber evidence="13">6.1.1.6</ecNumber>
    </recommendedName>
    <alternativeName>
        <fullName evidence="13">Lysyl-tRNA synthetase</fullName>
        <shortName evidence="13">LysRS</shortName>
    </alternativeName>
</protein>
<dbReference type="GO" id="GO:0000287">
    <property type="term" value="F:magnesium ion binding"/>
    <property type="evidence" value="ECO:0007669"/>
    <property type="project" value="UniProtKB-UniRule"/>
</dbReference>
<comment type="similarity">
    <text evidence="2 13">Belongs to the class-II aminoacyl-tRNA synthetase family.</text>
</comment>
<evidence type="ECO:0000256" key="9">
    <source>
        <dbReference type="ARBA" id="ARBA00022842"/>
    </source>
</evidence>
<dbReference type="PROSITE" id="PS50862">
    <property type="entry name" value="AA_TRNA_LIGASE_II"/>
    <property type="match status" value="1"/>
</dbReference>
<sequence>MSDETQQHGIDELNDQLRVRREKMEELRENGIDPFASGFEREDLAEDLQAKYEAFDKETLAEKTTEAVIAGRLISKRGKGKAGFAHLQDMSGQIQIYVRKDEIGEEPFQLIWKKADLGDIIGVRGSLMRTNTGELTVRAKELKHLTKALRPLPDKYHGLNDVEQIYRHRHLDLISNRDSFDRFKKRSQIIREVRRYLDDQGYLEVETPTLHNIAGGANARPFITHHNALDIELYMRIALELHLKRLVVGGMEKVYEIGRVFRNEGIDTTHNPEFTMIEVYTAYTAMYDIMDLIEGLFQHVAEKVLGTTSITYDGQPIELGGKWARVHMVDAVKEATGVDFWQEMTDEEARELAKEHHVEVDDHASFGHVVNEFFETFVEDKLIQPTFIYGHPTAVSPLARKNEEDPRFTDRFELFIVGAESGNAFTELTDPIDQRERFEAQMAEKELGNDEAHPLDEDFLQTLESGMPPTGGLGIGIDRMVMLLTDAQSIRDVLLFPTLRNTED</sequence>
<feature type="binding site" evidence="13">
    <location>
        <position position="420"/>
    </location>
    <ligand>
        <name>Mg(2+)</name>
        <dbReference type="ChEBI" id="CHEBI:18420"/>
        <label>2</label>
    </ligand>
</feature>
<dbReference type="GO" id="GO:0140096">
    <property type="term" value="F:catalytic activity, acting on a protein"/>
    <property type="evidence" value="ECO:0007669"/>
    <property type="project" value="UniProtKB-ARBA"/>
</dbReference>
<keyword evidence="9 13" id="KW-0460">Magnesium</keyword>
<reference evidence="17" key="1">
    <citation type="submission" date="2017-04" db="EMBL/GenBank/DDBJ databases">
        <authorList>
            <person name="Varghese N."/>
            <person name="Submissions S."/>
        </authorList>
    </citation>
    <scope>NUCLEOTIDE SEQUENCE [LARGE SCALE GENOMIC DNA]</scope>
    <source>
        <strain evidence="17">DSM 21500</strain>
    </source>
</reference>
<dbReference type="GO" id="GO:0004824">
    <property type="term" value="F:lysine-tRNA ligase activity"/>
    <property type="evidence" value="ECO:0007669"/>
    <property type="project" value="UniProtKB-UniRule"/>
</dbReference>
<evidence type="ECO:0000256" key="13">
    <source>
        <dbReference type="HAMAP-Rule" id="MF_00252"/>
    </source>
</evidence>
<evidence type="ECO:0000256" key="4">
    <source>
        <dbReference type="ARBA" id="ARBA00022490"/>
    </source>
</evidence>
<dbReference type="PANTHER" id="PTHR42918">
    <property type="entry name" value="LYSYL-TRNA SYNTHETASE"/>
    <property type="match status" value="1"/>
</dbReference>
<evidence type="ECO:0000256" key="14">
    <source>
        <dbReference type="RuleBase" id="RU000336"/>
    </source>
</evidence>
<evidence type="ECO:0000256" key="11">
    <source>
        <dbReference type="ARBA" id="ARBA00023146"/>
    </source>
</evidence>
<dbReference type="PANTHER" id="PTHR42918:SF15">
    <property type="entry name" value="LYSINE--TRNA LIGASE, CHLOROPLASTIC_MITOCHONDRIAL"/>
    <property type="match status" value="1"/>
</dbReference>
<dbReference type="HAMAP" id="MF_00252">
    <property type="entry name" value="Lys_tRNA_synth_class2"/>
    <property type="match status" value="1"/>
</dbReference>
<dbReference type="InterPro" id="IPR004364">
    <property type="entry name" value="Aa-tRNA-synt_II"/>
</dbReference>
<comment type="subcellular location">
    <subcellularLocation>
        <location evidence="1 13">Cytoplasm</location>
    </subcellularLocation>
</comment>
<dbReference type="AlphaFoldDB" id="A0A1W1Z3W4"/>
<evidence type="ECO:0000256" key="6">
    <source>
        <dbReference type="ARBA" id="ARBA00022723"/>
    </source>
</evidence>
<organism evidence="16 17">
    <name type="scientific">Aerococcus suis</name>
    <dbReference type="NCBI Taxonomy" id="371602"/>
    <lineage>
        <taxon>Bacteria</taxon>
        <taxon>Bacillati</taxon>
        <taxon>Bacillota</taxon>
        <taxon>Bacilli</taxon>
        <taxon>Lactobacillales</taxon>
        <taxon>Aerococcaceae</taxon>
        <taxon>Aerococcus</taxon>
    </lineage>
</organism>
<feature type="domain" description="Aminoacyl-transfer RNA synthetases class-II family profile" evidence="15">
    <location>
        <begin position="183"/>
        <end position="497"/>
    </location>
</feature>
<dbReference type="PRINTS" id="PR00982">
    <property type="entry name" value="TRNASYNTHLYS"/>
</dbReference>
<keyword evidence="5 13" id="KW-0436">Ligase</keyword>
<dbReference type="FunFam" id="3.30.930.10:FF:000001">
    <property type="entry name" value="Lysine--tRNA ligase"/>
    <property type="match status" value="1"/>
</dbReference>
<dbReference type="FunFam" id="2.40.50.140:FF:000024">
    <property type="entry name" value="Lysine--tRNA ligase"/>
    <property type="match status" value="1"/>
</dbReference>
<dbReference type="Gene3D" id="3.30.930.10">
    <property type="entry name" value="Bira Bifunctional Protein, Domain 2"/>
    <property type="match status" value="1"/>
</dbReference>
<feature type="binding site" evidence="13">
    <location>
        <position position="413"/>
    </location>
    <ligand>
        <name>Mg(2+)</name>
        <dbReference type="ChEBI" id="CHEBI:18420"/>
        <label>1</label>
    </ligand>
</feature>
<dbReference type="RefSeq" id="WP_084099228.1">
    <property type="nucleotide sequence ID" value="NZ_FWXK01000005.1"/>
</dbReference>
<dbReference type="EC" id="6.1.1.6" evidence="13"/>
<dbReference type="SUPFAM" id="SSF55681">
    <property type="entry name" value="Class II aaRS and biotin synthetases"/>
    <property type="match status" value="1"/>
</dbReference>
<evidence type="ECO:0000256" key="8">
    <source>
        <dbReference type="ARBA" id="ARBA00022840"/>
    </source>
</evidence>
<keyword evidence="17" id="KW-1185">Reference proteome</keyword>
<dbReference type="GO" id="GO:0000049">
    <property type="term" value="F:tRNA binding"/>
    <property type="evidence" value="ECO:0007669"/>
    <property type="project" value="TreeGrafter"/>
</dbReference>
<gene>
    <name evidence="13" type="primary">lysS</name>
    <name evidence="16" type="ORF">SAMN04487984_1105</name>
</gene>
<evidence type="ECO:0000256" key="3">
    <source>
        <dbReference type="ARBA" id="ARBA00011738"/>
    </source>
</evidence>
<dbReference type="GO" id="GO:0005829">
    <property type="term" value="C:cytosol"/>
    <property type="evidence" value="ECO:0007669"/>
    <property type="project" value="TreeGrafter"/>
</dbReference>
<dbReference type="Gene3D" id="2.40.50.140">
    <property type="entry name" value="Nucleic acid-binding proteins"/>
    <property type="match status" value="1"/>
</dbReference>
<dbReference type="InterPro" id="IPR018149">
    <property type="entry name" value="Lys-tRNA-synth_II_C"/>
</dbReference>
<evidence type="ECO:0000313" key="17">
    <source>
        <dbReference type="Proteomes" id="UP000243884"/>
    </source>
</evidence>
<dbReference type="InterPro" id="IPR044136">
    <property type="entry name" value="Lys-tRNA-ligase_II_N"/>
</dbReference>
<dbReference type="Pfam" id="PF00152">
    <property type="entry name" value="tRNA-synt_2"/>
    <property type="match status" value="1"/>
</dbReference>
<dbReference type="Proteomes" id="UP000243884">
    <property type="component" value="Unassembled WGS sequence"/>
</dbReference>
<proteinExistence type="inferred from homology"/>
<dbReference type="InterPro" id="IPR012340">
    <property type="entry name" value="NA-bd_OB-fold"/>
</dbReference>
<dbReference type="InterPro" id="IPR002313">
    <property type="entry name" value="Lys-tRNA-ligase_II"/>
</dbReference>
<evidence type="ECO:0000256" key="1">
    <source>
        <dbReference type="ARBA" id="ARBA00004496"/>
    </source>
</evidence>
<dbReference type="InterPro" id="IPR004365">
    <property type="entry name" value="NA-bd_OB_tRNA"/>
</dbReference>
<evidence type="ECO:0000256" key="5">
    <source>
        <dbReference type="ARBA" id="ARBA00022598"/>
    </source>
</evidence>
<keyword evidence="10 13" id="KW-0648">Protein biosynthesis</keyword>
<dbReference type="InterPro" id="IPR006195">
    <property type="entry name" value="aa-tRNA-synth_II"/>
</dbReference>
<dbReference type="GO" id="GO:0006430">
    <property type="term" value="P:lysyl-tRNA aminoacylation"/>
    <property type="evidence" value="ECO:0007669"/>
    <property type="project" value="UniProtKB-UniRule"/>
</dbReference>
<dbReference type="InterPro" id="IPR045864">
    <property type="entry name" value="aa-tRNA-synth_II/BPL/LPL"/>
</dbReference>
<keyword evidence="8 13" id="KW-0067">ATP-binding</keyword>
<comment type="catalytic activity">
    <reaction evidence="12 13 14">
        <text>tRNA(Lys) + L-lysine + ATP = L-lysyl-tRNA(Lys) + AMP + diphosphate</text>
        <dbReference type="Rhea" id="RHEA:20792"/>
        <dbReference type="Rhea" id="RHEA-COMP:9696"/>
        <dbReference type="Rhea" id="RHEA-COMP:9697"/>
        <dbReference type="ChEBI" id="CHEBI:30616"/>
        <dbReference type="ChEBI" id="CHEBI:32551"/>
        <dbReference type="ChEBI" id="CHEBI:33019"/>
        <dbReference type="ChEBI" id="CHEBI:78442"/>
        <dbReference type="ChEBI" id="CHEBI:78529"/>
        <dbReference type="ChEBI" id="CHEBI:456215"/>
        <dbReference type="EC" id="6.1.1.6"/>
    </reaction>
</comment>
<keyword evidence="7 13" id="KW-0547">Nucleotide-binding</keyword>
<name>A0A1W1Z3W4_9LACT</name>
<accession>A0A1W1Z3W4</accession>
<evidence type="ECO:0000256" key="2">
    <source>
        <dbReference type="ARBA" id="ARBA00008226"/>
    </source>
</evidence>
<dbReference type="EMBL" id="FWXK01000005">
    <property type="protein sequence ID" value="SMC42992.1"/>
    <property type="molecule type" value="Genomic_DNA"/>
</dbReference>
<dbReference type="NCBIfam" id="TIGR00499">
    <property type="entry name" value="lysS_bact"/>
    <property type="match status" value="1"/>
</dbReference>
<comment type="subunit">
    <text evidence="3 13">Homodimer.</text>
</comment>
<dbReference type="STRING" id="371602.SAMN04487984_1105"/>
<dbReference type="CDD" id="cd00775">
    <property type="entry name" value="LysRS_core"/>
    <property type="match status" value="1"/>
</dbReference>
<evidence type="ECO:0000256" key="12">
    <source>
        <dbReference type="ARBA" id="ARBA00048573"/>
    </source>
</evidence>
<evidence type="ECO:0000259" key="15">
    <source>
        <dbReference type="PROSITE" id="PS50862"/>
    </source>
</evidence>
<feature type="binding site" evidence="13">
    <location>
        <position position="420"/>
    </location>
    <ligand>
        <name>Mg(2+)</name>
        <dbReference type="ChEBI" id="CHEBI:18420"/>
        <label>1</label>
    </ligand>
</feature>
<comment type="cofactor">
    <cofactor evidence="13 14">
        <name>Mg(2+)</name>
        <dbReference type="ChEBI" id="CHEBI:18420"/>
    </cofactor>
    <text evidence="13 14">Binds 3 Mg(2+) ions per subunit.</text>
</comment>
<keyword evidence="6 13" id="KW-0479">Metal-binding</keyword>
<dbReference type="GO" id="GO:0005524">
    <property type="term" value="F:ATP binding"/>
    <property type="evidence" value="ECO:0007669"/>
    <property type="project" value="UniProtKB-UniRule"/>
</dbReference>
<keyword evidence="11 13" id="KW-0030">Aminoacyl-tRNA synthetase</keyword>
<dbReference type="Pfam" id="PF01336">
    <property type="entry name" value="tRNA_anti-codon"/>
    <property type="match status" value="1"/>
</dbReference>
<dbReference type="CDD" id="cd04322">
    <property type="entry name" value="LysRS_N"/>
    <property type="match status" value="1"/>
</dbReference>
<dbReference type="NCBIfam" id="NF001756">
    <property type="entry name" value="PRK00484.1"/>
    <property type="match status" value="1"/>
</dbReference>
<evidence type="ECO:0000256" key="7">
    <source>
        <dbReference type="ARBA" id="ARBA00022741"/>
    </source>
</evidence>
<dbReference type="GO" id="GO:0016740">
    <property type="term" value="F:transferase activity"/>
    <property type="evidence" value="ECO:0007669"/>
    <property type="project" value="UniProtKB-ARBA"/>
</dbReference>
<evidence type="ECO:0000313" key="16">
    <source>
        <dbReference type="EMBL" id="SMC42992.1"/>
    </source>
</evidence>